<sequence>MSDLISFLYRADEARSALLLKLHAENTNCYRLFHGTNEGVAGLTIDRYGPQLLIQSFHETLPSDALDSIRQHYADLFVIKEVIYNDRSAGNSRRQDEYDRRGADFIAQEIGVSYRVRGKHAGQDPLLFLDMRVGRRYVLDYAQNKSVLNLFSYTCGVGICAAVAGASHVVNVDFAERNLAVGKENAGLNGLDTNRIEFIQSDFFTAAKQFAGLPVKQRVKRGQKPRAYLPLQEQKFDLVYLDPPRWAKSHFGTVDLIRDYQSVLKPSVLATKPGGTLVCTNNAAKVEMVEWLDLVKRCAYKAGQPVKEYEILQPEADFPSPDGQHPLKIAVLHF</sequence>
<comment type="caution">
    <text evidence="6">The sequence shown here is derived from an EMBL/GenBank/DDBJ whole genome shotgun (WGS) entry which is preliminary data.</text>
</comment>
<dbReference type="STRING" id="207954.MED92_03223"/>
<keyword evidence="3 6" id="KW-0808">Transferase</keyword>
<name>A0A2G6JNQ0_NEPCE</name>
<evidence type="ECO:0000313" key="7">
    <source>
        <dbReference type="Proteomes" id="UP000243469"/>
    </source>
</evidence>
<evidence type="ECO:0000259" key="5">
    <source>
        <dbReference type="Pfam" id="PF10672"/>
    </source>
</evidence>
<evidence type="ECO:0000256" key="4">
    <source>
        <dbReference type="ARBA" id="ARBA00022691"/>
    </source>
</evidence>
<dbReference type="SUPFAM" id="SSF53335">
    <property type="entry name" value="S-adenosyl-L-methionine-dependent methyltransferases"/>
    <property type="match status" value="1"/>
</dbReference>
<reference evidence="6 7" key="1">
    <citation type="submission" date="2017-10" db="EMBL/GenBank/DDBJ databases">
        <title>Novel microbial diversity and functional potential in the marine mammal oral microbiome.</title>
        <authorList>
            <person name="Dudek N.K."/>
            <person name="Sun C.L."/>
            <person name="Burstein D."/>
            <person name="Kantor R.S."/>
            <person name="Aliaga Goltsman D.S."/>
            <person name="Bik E.M."/>
            <person name="Thomas B.C."/>
            <person name="Banfield J.F."/>
            <person name="Relman D.A."/>
        </authorList>
    </citation>
    <scope>NUCLEOTIDE SEQUENCE [LARGE SCALE GENOMIC DNA]</scope>
    <source>
        <strain evidence="6">DOLJORAL78_47_21</strain>
    </source>
</reference>
<dbReference type="PANTHER" id="PTHR43042:SF3">
    <property type="entry name" value="RIBOSOMAL RNA LARGE SUBUNIT METHYLTRANSFERASE YWBD-RELATED"/>
    <property type="match status" value="1"/>
</dbReference>
<dbReference type="InterPro" id="IPR029063">
    <property type="entry name" value="SAM-dependent_MTases_sf"/>
</dbReference>
<dbReference type="Proteomes" id="UP000243469">
    <property type="component" value="Unassembled WGS sequence"/>
</dbReference>
<evidence type="ECO:0000256" key="3">
    <source>
        <dbReference type="ARBA" id="ARBA00022679"/>
    </source>
</evidence>
<dbReference type="InterPro" id="IPR019614">
    <property type="entry name" value="SAM-dep_methyl-trfase"/>
</dbReference>
<dbReference type="GO" id="GO:0006364">
    <property type="term" value="P:rRNA processing"/>
    <property type="evidence" value="ECO:0007669"/>
    <property type="project" value="UniProtKB-KW"/>
</dbReference>
<evidence type="ECO:0000313" key="6">
    <source>
        <dbReference type="EMBL" id="PIE25046.1"/>
    </source>
</evidence>
<keyword evidence="1" id="KW-0698">rRNA processing</keyword>
<evidence type="ECO:0000256" key="2">
    <source>
        <dbReference type="ARBA" id="ARBA00022603"/>
    </source>
</evidence>
<dbReference type="CDD" id="cd02440">
    <property type="entry name" value="AdoMet_MTases"/>
    <property type="match status" value="1"/>
</dbReference>
<dbReference type="AlphaFoldDB" id="A0A2G6JNQ0"/>
<evidence type="ECO:0000256" key="1">
    <source>
        <dbReference type="ARBA" id="ARBA00022552"/>
    </source>
</evidence>
<feature type="domain" description="S-adenosylmethionine-dependent methyltransferase" evidence="5">
    <location>
        <begin position="111"/>
        <end position="287"/>
    </location>
</feature>
<protein>
    <submittedName>
        <fullName evidence="6">SAM-dependent methyltransferase</fullName>
    </submittedName>
</protein>
<keyword evidence="2 6" id="KW-0489">Methyltransferase</keyword>
<keyword evidence="4" id="KW-0949">S-adenosyl-L-methionine</keyword>
<dbReference type="EMBL" id="PDSH01000013">
    <property type="protein sequence ID" value="PIE25046.1"/>
    <property type="molecule type" value="Genomic_DNA"/>
</dbReference>
<dbReference type="PANTHER" id="PTHR43042">
    <property type="entry name" value="SAM-DEPENDENT METHYLTRANSFERASE"/>
    <property type="match status" value="1"/>
</dbReference>
<dbReference type="Gene3D" id="3.40.50.150">
    <property type="entry name" value="Vaccinia Virus protein VP39"/>
    <property type="match status" value="1"/>
</dbReference>
<proteinExistence type="predicted"/>
<dbReference type="Gene3D" id="3.30.750.80">
    <property type="entry name" value="RNA methyltransferase domain (HRMD) like"/>
    <property type="match status" value="1"/>
</dbReference>
<dbReference type="Pfam" id="PF10672">
    <property type="entry name" value="Methyltrans_SAM"/>
    <property type="match status" value="1"/>
</dbReference>
<organism evidence="6 7">
    <name type="scientific">Neptuniibacter caesariensis</name>
    <dbReference type="NCBI Taxonomy" id="207954"/>
    <lineage>
        <taxon>Bacteria</taxon>
        <taxon>Pseudomonadati</taxon>
        <taxon>Pseudomonadota</taxon>
        <taxon>Gammaproteobacteria</taxon>
        <taxon>Oceanospirillales</taxon>
        <taxon>Oceanospirillaceae</taxon>
        <taxon>Neptuniibacter</taxon>
    </lineage>
</organism>
<dbReference type="GO" id="GO:0008168">
    <property type="term" value="F:methyltransferase activity"/>
    <property type="evidence" value="ECO:0007669"/>
    <property type="project" value="UniProtKB-KW"/>
</dbReference>
<accession>A0A2G6JNQ0</accession>
<gene>
    <name evidence="6" type="ORF">CSA60_01700</name>
</gene>
<dbReference type="GO" id="GO:0032259">
    <property type="term" value="P:methylation"/>
    <property type="evidence" value="ECO:0007669"/>
    <property type="project" value="UniProtKB-KW"/>
</dbReference>